<accession>A0A5C6FRZ8</accession>
<feature type="domain" description="STAS" evidence="3">
    <location>
        <begin position="5"/>
        <end position="114"/>
    </location>
</feature>
<dbReference type="Gene3D" id="3.30.750.24">
    <property type="entry name" value="STAS domain"/>
    <property type="match status" value="1"/>
</dbReference>
<gene>
    <name evidence="4" type="primary">btrV</name>
    <name evidence="4" type="ORF">V7x_06460</name>
</gene>
<comment type="caution">
    <text evidence="4">The sequence shown here is derived from an EMBL/GenBank/DDBJ whole genome shotgun (WGS) entry which is preliminary data.</text>
</comment>
<evidence type="ECO:0000313" key="4">
    <source>
        <dbReference type="EMBL" id="TWU65101.1"/>
    </source>
</evidence>
<dbReference type="EMBL" id="SJPZ01000001">
    <property type="protein sequence ID" value="TWU65101.1"/>
    <property type="molecule type" value="Genomic_DNA"/>
</dbReference>
<reference evidence="4 5" key="1">
    <citation type="submission" date="2019-02" db="EMBL/GenBank/DDBJ databases">
        <title>Deep-cultivation of Planctomycetes and their phenomic and genomic characterization uncovers novel biology.</title>
        <authorList>
            <person name="Wiegand S."/>
            <person name="Jogler M."/>
            <person name="Boedeker C."/>
            <person name="Pinto D."/>
            <person name="Vollmers J."/>
            <person name="Rivas-Marin E."/>
            <person name="Kohn T."/>
            <person name="Peeters S.H."/>
            <person name="Heuer A."/>
            <person name="Rast P."/>
            <person name="Oberbeckmann S."/>
            <person name="Bunk B."/>
            <person name="Jeske O."/>
            <person name="Meyerdierks A."/>
            <person name="Storesund J.E."/>
            <person name="Kallscheuer N."/>
            <person name="Luecker S."/>
            <person name="Lage O.M."/>
            <person name="Pohl T."/>
            <person name="Merkel B.J."/>
            <person name="Hornburger P."/>
            <person name="Mueller R.-W."/>
            <person name="Bruemmer F."/>
            <person name="Labrenz M."/>
            <person name="Spormann A.M."/>
            <person name="Op Den Camp H."/>
            <person name="Overmann J."/>
            <person name="Amann R."/>
            <person name="Jetten M.S.M."/>
            <person name="Mascher T."/>
            <person name="Medema M.H."/>
            <person name="Devos D.P."/>
            <person name="Kaster A.-K."/>
            <person name="Ovreas L."/>
            <person name="Rohde M."/>
            <person name="Galperin M.Y."/>
            <person name="Jogler C."/>
        </authorList>
    </citation>
    <scope>NUCLEOTIDE SEQUENCE [LARGE SCALE GENOMIC DNA]</scope>
    <source>
        <strain evidence="4 5">V7</strain>
    </source>
</reference>
<evidence type="ECO:0000256" key="2">
    <source>
        <dbReference type="RuleBase" id="RU003749"/>
    </source>
</evidence>
<name>A0A5C6FRZ8_9PLAN</name>
<dbReference type="Pfam" id="PF01740">
    <property type="entry name" value="STAS"/>
    <property type="match status" value="1"/>
</dbReference>
<sequence length="114" mass="12664">MIDYRTEVVGKNDDVLVVHLRGRMDSVTSDFLFDVFSSQVESDLNRVVIDCEELDYVSSSGLAALVRLHSRLRKAGGIVKLAAVNSSITDVLRVVHFEKLFGIYDTVDDAVLAF</sequence>
<dbReference type="InterPro" id="IPR002645">
    <property type="entry name" value="STAS_dom"/>
</dbReference>
<dbReference type="PANTHER" id="PTHR33495">
    <property type="entry name" value="ANTI-SIGMA FACTOR ANTAGONIST TM_1081-RELATED-RELATED"/>
    <property type="match status" value="1"/>
</dbReference>
<protein>
    <recommendedName>
        <fullName evidence="2">Anti-sigma factor antagonist</fullName>
    </recommendedName>
</protein>
<dbReference type="RefSeq" id="WP_146410728.1">
    <property type="nucleotide sequence ID" value="NZ_SJPZ01000001.1"/>
</dbReference>
<dbReference type="GO" id="GO:0043856">
    <property type="term" value="F:anti-sigma factor antagonist activity"/>
    <property type="evidence" value="ECO:0007669"/>
    <property type="project" value="InterPro"/>
</dbReference>
<dbReference type="CDD" id="cd07043">
    <property type="entry name" value="STAS_anti-anti-sigma_factors"/>
    <property type="match status" value="1"/>
</dbReference>
<dbReference type="OrthoDB" id="218403at2"/>
<comment type="similarity">
    <text evidence="1 2">Belongs to the anti-sigma-factor antagonist family.</text>
</comment>
<evidence type="ECO:0000313" key="5">
    <source>
        <dbReference type="Proteomes" id="UP000316476"/>
    </source>
</evidence>
<organism evidence="4 5">
    <name type="scientific">Crateriforma conspicua</name>
    <dbReference type="NCBI Taxonomy" id="2527996"/>
    <lineage>
        <taxon>Bacteria</taxon>
        <taxon>Pseudomonadati</taxon>
        <taxon>Planctomycetota</taxon>
        <taxon>Planctomycetia</taxon>
        <taxon>Planctomycetales</taxon>
        <taxon>Planctomycetaceae</taxon>
        <taxon>Crateriforma</taxon>
    </lineage>
</organism>
<dbReference type="Proteomes" id="UP000316476">
    <property type="component" value="Unassembled WGS sequence"/>
</dbReference>
<dbReference type="NCBIfam" id="TIGR00377">
    <property type="entry name" value="ant_ant_sig"/>
    <property type="match status" value="1"/>
</dbReference>
<evidence type="ECO:0000256" key="1">
    <source>
        <dbReference type="ARBA" id="ARBA00009013"/>
    </source>
</evidence>
<evidence type="ECO:0000259" key="3">
    <source>
        <dbReference type="PROSITE" id="PS50801"/>
    </source>
</evidence>
<dbReference type="InterPro" id="IPR003658">
    <property type="entry name" value="Anti-sigma_ant"/>
</dbReference>
<proteinExistence type="inferred from homology"/>
<dbReference type="PROSITE" id="PS50801">
    <property type="entry name" value="STAS"/>
    <property type="match status" value="1"/>
</dbReference>
<dbReference type="SUPFAM" id="SSF52091">
    <property type="entry name" value="SpoIIaa-like"/>
    <property type="match status" value="1"/>
</dbReference>
<dbReference type="AlphaFoldDB" id="A0A5C6FRZ8"/>
<dbReference type="InterPro" id="IPR036513">
    <property type="entry name" value="STAS_dom_sf"/>
</dbReference>